<reference evidence="11" key="1">
    <citation type="submission" date="2023-09" db="EMBL/GenBank/DDBJ databases">
        <title>Paenibacillus sp. chi10 Genome sequencing and assembly.</title>
        <authorList>
            <person name="Kim I."/>
        </authorList>
    </citation>
    <scope>NUCLEOTIDE SEQUENCE [LARGE SCALE GENOMIC DNA]</scope>
    <source>
        <strain evidence="11">chi10</strain>
    </source>
</reference>
<proteinExistence type="inferred from homology"/>
<dbReference type="InterPro" id="IPR052216">
    <property type="entry name" value="CRISPR_Csm3_endoribonuclease"/>
</dbReference>
<comment type="similarity">
    <text evidence="1">Belongs to the CRISPR-associated Csm3 family.</text>
</comment>
<protein>
    <recommendedName>
        <fullName evidence="2">CRISPR system Cms endoribonuclease Csm3</fullName>
    </recommendedName>
    <alternativeName>
        <fullName evidence="8">CRISPR type III A-associated RAMP protein Csm3</fullName>
    </alternativeName>
</protein>
<gene>
    <name evidence="10" type="primary">csm3</name>
    <name evidence="10" type="ORF">RQP50_06060</name>
</gene>
<dbReference type="PANTHER" id="PTHR35579:SF3">
    <property type="entry name" value="CRISPR SYSTEM CMS ENDORIBONUCLEASE CSM3"/>
    <property type="match status" value="1"/>
</dbReference>
<dbReference type="InterPro" id="IPR013412">
    <property type="entry name" value="CRISPR-assoc_RAMP_Csm3"/>
</dbReference>
<accession>A0AAJ2JX12</accession>
<evidence type="ECO:0000256" key="5">
    <source>
        <dbReference type="ARBA" id="ARBA00022801"/>
    </source>
</evidence>
<dbReference type="GO" id="GO:0016787">
    <property type="term" value="F:hydrolase activity"/>
    <property type="evidence" value="ECO:0007669"/>
    <property type="project" value="UniProtKB-KW"/>
</dbReference>
<organism evidence="10 11">
    <name type="scientific">Paenibacillus suaedae</name>
    <dbReference type="NCBI Taxonomy" id="3077233"/>
    <lineage>
        <taxon>Bacteria</taxon>
        <taxon>Bacillati</taxon>
        <taxon>Bacillota</taxon>
        <taxon>Bacilli</taxon>
        <taxon>Bacillales</taxon>
        <taxon>Paenibacillaceae</taxon>
        <taxon>Paenibacillus</taxon>
    </lineage>
</organism>
<evidence type="ECO:0000256" key="3">
    <source>
        <dbReference type="ARBA" id="ARBA00022722"/>
    </source>
</evidence>
<dbReference type="InterPro" id="IPR005537">
    <property type="entry name" value="RAMP_III_fam"/>
</dbReference>
<feature type="domain" description="CRISPR type III-associated protein" evidence="9">
    <location>
        <begin position="15"/>
        <end position="216"/>
    </location>
</feature>
<evidence type="ECO:0000313" key="11">
    <source>
        <dbReference type="Proteomes" id="UP001250538"/>
    </source>
</evidence>
<dbReference type="RefSeq" id="WP_315743993.1">
    <property type="nucleotide sequence ID" value="NZ_JAVYAA010000001.1"/>
</dbReference>
<evidence type="ECO:0000256" key="6">
    <source>
        <dbReference type="ARBA" id="ARBA00022884"/>
    </source>
</evidence>
<comment type="caution">
    <text evidence="10">The sequence shown here is derived from an EMBL/GenBank/DDBJ whole genome shotgun (WGS) entry which is preliminary data.</text>
</comment>
<keyword evidence="5" id="KW-0378">Hydrolase</keyword>
<keyword evidence="4" id="KW-0255">Endonuclease</keyword>
<dbReference type="GO" id="GO:0051607">
    <property type="term" value="P:defense response to virus"/>
    <property type="evidence" value="ECO:0007669"/>
    <property type="project" value="UniProtKB-KW"/>
</dbReference>
<dbReference type="PANTHER" id="PTHR35579">
    <property type="entry name" value="CRISPR SYSTEM CMS ENDORIBONUCLEASE CSM3"/>
    <property type="match status" value="1"/>
</dbReference>
<dbReference type="GO" id="GO:0004519">
    <property type="term" value="F:endonuclease activity"/>
    <property type="evidence" value="ECO:0007669"/>
    <property type="project" value="UniProtKB-KW"/>
</dbReference>
<keyword evidence="3" id="KW-0540">Nuclease</keyword>
<dbReference type="EMBL" id="JAVYAA010000001">
    <property type="protein sequence ID" value="MDT8975802.1"/>
    <property type="molecule type" value="Genomic_DNA"/>
</dbReference>
<evidence type="ECO:0000259" key="9">
    <source>
        <dbReference type="Pfam" id="PF03787"/>
    </source>
</evidence>
<name>A0AAJ2JX12_9BACL</name>
<dbReference type="GO" id="GO:0003723">
    <property type="term" value="F:RNA binding"/>
    <property type="evidence" value="ECO:0007669"/>
    <property type="project" value="UniProtKB-KW"/>
</dbReference>
<evidence type="ECO:0000256" key="2">
    <source>
        <dbReference type="ARBA" id="ARBA00022150"/>
    </source>
</evidence>
<evidence type="ECO:0000256" key="4">
    <source>
        <dbReference type="ARBA" id="ARBA00022759"/>
    </source>
</evidence>
<dbReference type="Pfam" id="PF03787">
    <property type="entry name" value="RAMPs"/>
    <property type="match status" value="1"/>
</dbReference>
<keyword evidence="11" id="KW-1185">Reference proteome</keyword>
<sequence length="241" mass="27019">MVGRLLGYQVVTGIIRCETGLRIGASSDSLEIGGLDNPIIVEPIHGMPYIPGSSLKGKMRSLLELAEGKFNPNGEPYSGAKYGGSIENCNISRLFGPHRNPNHKFGPSRLIVRDAHLTEEWKQLFISRKTELGNQFLDIKTENTINRNTGAARHPRHQERVPVGTEFDFEFVLRNFDWNEVFGNEEVDNLRVLADVMVKLEKDYLGGSGTRGYGKVIFTNVKVDGKPYDIHTRSFIEDGEQ</sequence>
<evidence type="ECO:0000256" key="8">
    <source>
        <dbReference type="ARBA" id="ARBA00033183"/>
    </source>
</evidence>
<evidence type="ECO:0000256" key="7">
    <source>
        <dbReference type="ARBA" id="ARBA00023118"/>
    </source>
</evidence>
<dbReference type="AlphaFoldDB" id="A0AAJ2JX12"/>
<keyword evidence="6" id="KW-0694">RNA-binding</keyword>
<evidence type="ECO:0000256" key="1">
    <source>
        <dbReference type="ARBA" id="ARBA00006342"/>
    </source>
</evidence>
<evidence type="ECO:0000313" key="10">
    <source>
        <dbReference type="EMBL" id="MDT8975802.1"/>
    </source>
</evidence>
<keyword evidence="7" id="KW-0051">Antiviral defense</keyword>
<dbReference type="Proteomes" id="UP001250538">
    <property type="component" value="Unassembled WGS sequence"/>
</dbReference>
<dbReference type="NCBIfam" id="TIGR02582">
    <property type="entry name" value="cas7_TM1809"/>
    <property type="match status" value="1"/>
</dbReference>